<proteinExistence type="predicted"/>
<evidence type="ECO:0000313" key="1">
    <source>
        <dbReference type="EMBL" id="VDL96487.1"/>
    </source>
</evidence>
<reference evidence="3" key="1">
    <citation type="submission" date="2016-06" db="UniProtKB">
        <authorList>
            <consortium name="WormBaseParasite"/>
        </authorList>
    </citation>
    <scope>IDENTIFICATION</scope>
</reference>
<dbReference type="OrthoDB" id="6316756at2759"/>
<evidence type="ECO:0000313" key="2">
    <source>
        <dbReference type="Proteomes" id="UP000275846"/>
    </source>
</evidence>
<reference evidence="1 2" key="2">
    <citation type="submission" date="2018-11" db="EMBL/GenBank/DDBJ databases">
        <authorList>
            <consortium name="Pathogen Informatics"/>
        </authorList>
    </citation>
    <scope>NUCLEOTIDE SEQUENCE [LARGE SCALE GENOMIC DNA]</scope>
    <source>
        <strain evidence="1 2">NST_G2</strain>
    </source>
</reference>
<protein>
    <submittedName>
        <fullName evidence="1 3">Uncharacterized protein</fullName>
    </submittedName>
</protein>
<name>A0A183T0V4_SCHSO</name>
<dbReference type="InterPro" id="IPR036691">
    <property type="entry name" value="Endo/exonu/phosph_ase_sf"/>
</dbReference>
<keyword evidence="2" id="KW-1185">Reference proteome</keyword>
<dbReference type="SUPFAM" id="SSF56219">
    <property type="entry name" value="DNase I-like"/>
    <property type="match status" value="1"/>
</dbReference>
<sequence>MRVSGVVCVSTPGTSAPFLLLFRLSCPPCPSQLSSAKSNPLFPPTSPPPPPRSPLSSYLSSSLLLLLFPLPFSLSPHISLLPPWSKMSYGKGYMQSHNPRSNRPERRTALVARELARYKVDISALSETRFPEQGQLEEVGAGYTFFWIGRPKAEQRDAGVAFAIRNDVMAWLVTCESIVQRLVNQCLEHHHTAEIVASTALTFLAHSLIAWAYSVTCASMTAEFTAMPTTPIHHAHPPLLPFLPPLSPHYHELHPPSLYRFLLPTMRPQLQLTHRPGRSPAIPSHGGWRTSAWGSDIQSPRPPSLPLLLQHIYTPHRPNRSHAAP</sequence>
<dbReference type="Proteomes" id="UP000275846">
    <property type="component" value="Unassembled WGS sequence"/>
</dbReference>
<dbReference type="EMBL" id="UYSU01035646">
    <property type="protein sequence ID" value="VDL96487.1"/>
    <property type="molecule type" value="Genomic_DNA"/>
</dbReference>
<dbReference type="WBParaSite" id="SSLN_0001048901-mRNA-1">
    <property type="protein sequence ID" value="SSLN_0001048901-mRNA-1"/>
    <property type="gene ID" value="SSLN_0001048901"/>
</dbReference>
<organism evidence="3">
    <name type="scientific">Schistocephalus solidus</name>
    <name type="common">Tapeworm</name>
    <dbReference type="NCBI Taxonomy" id="70667"/>
    <lineage>
        <taxon>Eukaryota</taxon>
        <taxon>Metazoa</taxon>
        <taxon>Spiralia</taxon>
        <taxon>Lophotrochozoa</taxon>
        <taxon>Platyhelminthes</taxon>
        <taxon>Cestoda</taxon>
        <taxon>Eucestoda</taxon>
        <taxon>Diphyllobothriidea</taxon>
        <taxon>Diphyllobothriidae</taxon>
        <taxon>Schistocephalus</taxon>
    </lineage>
</organism>
<accession>A0A183T0V4</accession>
<gene>
    <name evidence="1" type="ORF">SSLN_LOCUS10102</name>
</gene>
<dbReference type="AlphaFoldDB" id="A0A183T0V4"/>
<evidence type="ECO:0000313" key="3">
    <source>
        <dbReference type="WBParaSite" id="SSLN_0001048901-mRNA-1"/>
    </source>
</evidence>